<evidence type="ECO:0008006" key="2">
    <source>
        <dbReference type="Google" id="ProtNLM"/>
    </source>
</evidence>
<gene>
    <name evidence="1" type="ORF">MZO42_01660</name>
</gene>
<name>A0ABU3MYK1_9SPHN</name>
<protein>
    <recommendedName>
        <fullName evidence="2">MarR family transcriptional regulator</fullName>
    </recommendedName>
</protein>
<accession>A0ABU3MYK1</accession>
<dbReference type="EMBL" id="JALMLT010000001">
    <property type="protein sequence ID" value="MDT8757394.1"/>
    <property type="molecule type" value="Genomic_DNA"/>
</dbReference>
<evidence type="ECO:0000313" key="1">
    <source>
        <dbReference type="EMBL" id="MDT8757394.1"/>
    </source>
</evidence>
<reference evidence="1" key="1">
    <citation type="submission" date="2022-04" db="EMBL/GenBank/DDBJ databases">
        <title>Tomato heritable bacteria conferring resistance against bacterial wilt.</title>
        <authorList>
            <person name="Yin J."/>
        </authorList>
    </citation>
    <scope>NUCLEOTIDE SEQUENCE</scope>
    <source>
        <strain evidence="1">Cra20</strain>
    </source>
</reference>
<organism evidence="1">
    <name type="scientific">Sphingomonas psychrotolerans</name>
    <dbReference type="NCBI Taxonomy" id="1327635"/>
    <lineage>
        <taxon>Bacteria</taxon>
        <taxon>Pseudomonadati</taxon>
        <taxon>Pseudomonadota</taxon>
        <taxon>Alphaproteobacteria</taxon>
        <taxon>Sphingomonadales</taxon>
        <taxon>Sphingomonadaceae</taxon>
        <taxon>Sphingomonas</taxon>
    </lineage>
</organism>
<sequence length="123" mass="13562">MPARQELSSFIRATFRSVWALETLCFLKRNPDRAWAQSDLVAALRGSELVVSQSVESLLAAGLVVIEQDHLVRYQPISDAVDQLACAAEALYASRPDTVRRMIVAPASPGLASFADAFKLWRD</sequence>
<proteinExistence type="predicted"/>
<comment type="caution">
    <text evidence="1">The sequence shown here is derived from an EMBL/GenBank/DDBJ whole genome shotgun (WGS) entry which is preliminary data.</text>
</comment>